<reference evidence="1 2" key="1">
    <citation type="journal article" date="2019" name="Nat. Ecol. Evol.">
        <title>Megaphylogeny resolves global patterns of mushroom evolution.</title>
        <authorList>
            <person name="Varga T."/>
            <person name="Krizsan K."/>
            <person name="Foldi C."/>
            <person name="Dima B."/>
            <person name="Sanchez-Garcia M."/>
            <person name="Sanchez-Ramirez S."/>
            <person name="Szollosi G.J."/>
            <person name="Szarkandi J.G."/>
            <person name="Papp V."/>
            <person name="Albert L."/>
            <person name="Andreopoulos W."/>
            <person name="Angelini C."/>
            <person name="Antonin V."/>
            <person name="Barry K.W."/>
            <person name="Bougher N.L."/>
            <person name="Buchanan P."/>
            <person name="Buyck B."/>
            <person name="Bense V."/>
            <person name="Catcheside P."/>
            <person name="Chovatia M."/>
            <person name="Cooper J."/>
            <person name="Damon W."/>
            <person name="Desjardin D."/>
            <person name="Finy P."/>
            <person name="Geml J."/>
            <person name="Haridas S."/>
            <person name="Hughes K."/>
            <person name="Justo A."/>
            <person name="Karasinski D."/>
            <person name="Kautmanova I."/>
            <person name="Kiss B."/>
            <person name="Kocsube S."/>
            <person name="Kotiranta H."/>
            <person name="LaButti K.M."/>
            <person name="Lechner B.E."/>
            <person name="Liimatainen K."/>
            <person name="Lipzen A."/>
            <person name="Lukacs Z."/>
            <person name="Mihaltcheva S."/>
            <person name="Morgado L.N."/>
            <person name="Niskanen T."/>
            <person name="Noordeloos M.E."/>
            <person name="Ohm R.A."/>
            <person name="Ortiz-Santana B."/>
            <person name="Ovrebo C."/>
            <person name="Racz N."/>
            <person name="Riley R."/>
            <person name="Savchenko A."/>
            <person name="Shiryaev A."/>
            <person name="Soop K."/>
            <person name="Spirin V."/>
            <person name="Szebenyi C."/>
            <person name="Tomsovsky M."/>
            <person name="Tulloss R.E."/>
            <person name="Uehling J."/>
            <person name="Grigoriev I.V."/>
            <person name="Vagvolgyi C."/>
            <person name="Papp T."/>
            <person name="Martin F.M."/>
            <person name="Miettinen O."/>
            <person name="Hibbett D.S."/>
            <person name="Nagy L.G."/>
        </authorList>
    </citation>
    <scope>NUCLEOTIDE SEQUENCE [LARGE SCALE GENOMIC DNA]</scope>
    <source>
        <strain evidence="1 2">CBS 166.37</strain>
    </source>
</reference>
<evidence type="ECO:0000313" key="1">
    <source>
        <dbReference type="EMBL" id="TFK40599.1"/>
    </source>
</evidence>
<dbReference type="EMBL" id="ML213596">
    <property type="protein sequence ID" value="TFK40599.1"/>
    <property type="molecule type" value="Genomic_DNA"/>
</dbReference>
<organism evidence="1 2">
    <name type="scientific">Crucibulum laeve</name>
    <dbReference type="NCBI Taxonomy" id="68775"/>
    <lineage>
        <taxon>Eukaryota</taxon>
        <taxon>Fungi</taxon>
        <taxon>Dikarya</taxon>
        <taxon>Basidiomycota</taxon>
        <taxon>Agaricomycotina</taxon>
        <taxon>Agaricomycetes</taxon>
        <taxon>Agaricomycetidae</taxon>
        <taxon>Agaricales</taxon>
        <taxon>Agaricineae</taxon>
        <taxon>Nidulariaceae</taxon>
        <taxon>Crucibulum</taxon>
    </lineage>
</organism>
<sequence length="83" mass="9385">MDYDEFEEPAAWGVASPKTGDIVRDAIRKEAVIKEIIACQEDLRAAMLARVQSVEKEVEKLASGNETLQMYIDNLTVQMAKRR</sequence>
<dbReference type="AlphaFoldDB" id="A0A5C3M5A8"/>
<evidence type="ECO:0000313" key="2">
    <source>
        <dbReference type="Proteomes" id="UP000308652"/>
    </source>
</evidence>
<protein>
    <submittedName>
        <fullName evidence="1">Uncharacterized protein</fullName>
    </submittedName>
</protein>
<name>A0A5C3M5A8_9AGAR</name>
<dbReference type="Pfam" id="PF10224">
    <property type="entry name" value="DUF2205"/>
    <property type="match status" value="1"/>
</dbReference>
<accession>A0A5C3M5A8</accession>
<proteinExistence type="predicted"/>
<keyword evidence="2" id="KW-1185">Reference proteome</keyword>
<gene>
    <name evidence="1" type="ORF">BDQ12DRAFT_733818</name>
</gene>
<dbReference type="Gene3D" id="1.20.5.170">
    <property type="match status" value="1"/>
</dbReference>
<dbReference type="Proteomes" id="UP000308652">
    <property type="component" value="Unassembled WGS sequence"/>
</dbReference>
<dbReference type="OrthoDB" id="2163284at2759"/>
<dbReference type="InterPro" id="IPR019357">
    <property type="entry name" value="SCOC"/>
</dbReference>